<organism evidence="1 2">
    <name type="scientific">Peptoniphilus ovalis</name>
    <dbReference type="NCBI Taxonomy" id="2841503"/>
    <lineage>
        <taxon>Bacteria</taxon>
        <taxon>Bacillati</taxon>
        <taxon>Bacillota</taxon>
        <taxon>Tissierellia</taxon>
        <taxon>Tissierellales</taxon>
        <taxon>Peptoniphilaceae</taxon>
        <taxon>Peptoniphilus</taxon>
    </lineage>
</organism>
<evidence type="ECO:0000313" key="1">
    <source>
        <dbReference type="EMBL" id="MBU5669557.1"/>
    </source>
</evidence>
<dbReference type="EMBL" id="JAHLQO010000004">
    <property type="protein sequence ID" value="MBU5669557.1"/>
    <property type="molecule type" value="Genomic_DNA"/>
</dbReference>
<comment type="caution">
    <text evidence="1">The sequence shown here is derived from an EMBL/GenBank/DDBJ whole genome shotgun (WGS) entry which is preliminary data.</text>
</comment>
<accession>A0ABS6FJ77</accession>
<keyword evidence="2" id="KW-1185">Reference proteome</keyword>
<name>A0ABS6FJ77_9FIRM</name>
<reference evidence="1 2" key="1">
    <citation type="submission" date="2021-06" db="EMBL/GenBank/DDBJ databases">
        <authorList>
            <person name="Sun Q."/>
            <person name="Li D."/>
        </authorList>
    </citation>
    <scope>NUCLEOTIDE SEQUENCE [LARGE SCALE GENOMIC DNA]</scope>
    <source>
        <strain evidence="1 2">MSJ-1</strain>
    </source>
</reference>
<proteinExistence type="predicted"/>
<sequence length="65" mass="7851">MKITFNNPYITKTINCIENKEYWENGIKNINLENITTIKLHGEEHKVEKDFYINPKHWAMIEVEE</sequence>
<protein>
    <submittedName>
        <fullName evidence="1">Uncharacterized protein</fullName>
    </submittedName>
</protein>
<dbReference type="RefSeq" id="WP_216549393.1">
    <property type="nucleotide sequence ID" value="NZ_JAHLQO010000004.1"/>
</dbReference>
<dbReference type="Proteomes" id="UP000783742">
    <property type="component" value="Unassembled WGS sequence"/>
</dbReference>
<gene>
    <name evidence="1" type="ORF">KQI68_06850</name>
</gene>
<evidence type="ECO:0000313" key="2">
    <source>
        <dbReference type="Proteomes" id="UP000783742"/>
    </source>
</evidence>